<name>A0A1B1AMB2_9PROT</name>
<organism evidence="4 5">
    <name type="scientific">Candidatus Viadribacter manganicus</name>
    <dbReference type="NCBI Taxonomy" id="1759059"/>
    <lineage>
        <taxon>Bacteria</taxon>
        <taxon>Pseudomonadati</taxon>
        <taxon>Pseudomonadota</taxon>
        <taxon>Alphaproteobacteria</taxon>
        <taxon>Hyphomonadales</taxon>
        <taxon>Hyphomonadaceae</taxon>
        <taxon>Candidatus Viadribacter</taxon>
    </lineage>
</organism>
<dbReference type="RefSeq" id="WP_066774053.1">
    <property type="nucleotide sequence ID" value="NZ_CP013244.1"/>
</dbReference>
<gene>
    <name evidence="4" type="ORF">ATE48_18125</name>
</gene>
<dbReference type="GO" id="GO:0018845">
    <property type="term" value="F:2-hydroxychromene-2-carboxylate isomerase activity"/>
    <property type="evidence" value="ECO:0007669"/>
    <property type="project" value="UniProtKB-UniRule"/>
</dbReference>
<dbReference type="InParanoid" id="A0A1B1AMB2"/>
<dbReference type="Gene3D" id="3.40.30.10">
    <property type="entry name" value="Glutaredoxin"/>
    <property type="match status" value="1"/>
</dbReference>
<dbReference type="InterPro" id="IPR001853">
    <property type="entry name" value="DSBA-like_thioredoxin_dom"/>
</dbReference>
<evidence type="ECO:0000256" key="2">
    <source>
        <dbReference type="PIRSR" id="PIRSR006386-1"/>
    </source>
</evidence>
<reference evidence="4 5" key="1">
    <citation type="submission" date="2015-11" db="EMBL/GenBank/DDBJ databases">
        <title>Whole-Genome Sequence of Candidatus Oderbacter manganicum from the National Park Lower Oder Valley, Germany.</title>
        <authorList>
            <person name="Braun B."/>
            <person name="Liere K."/>
            <person name="Szewzyk U."/>
        </authorList>
    </citation>
    <scope>NUCLEOTIDE SEQUENCE [LARGE SCALE GENOMIC DNA]</scope>
    <source>
        <strain evidence="4 5">OTSz_A_272</strain>
    </source>
</reference>
<feature type="domain" description="DSBA-like thioredoxin" evidence="3">
    <location>
        <begin position="6"/>
        <end position="204"/>
    </location>
</feature>
<dbReference type="STRING" id="1759059.ATE48_18125"/>
<evidence type="ECO:0000313" key="5">
    <source>
        <dbReference type="Proteomes" id="UP000092498"/>
    </source>
</evidence>
<dbReference type="PANTHER" id="PTHR42943:SF2">
    <property type="entry name" value="GLUTATHIONE S-TRANSFERASE KAPPA 1"/>
    <property type="match status" value="1"/>
</dbReference>
<dbReference type="InterPro" id="IPR051924">
    <property type="entry name" value="GST_Kappa/NadH"/>
</dbReference>
<keyword evidence="5" id="KW-1185">Reference proteome</keyword>
<sequence>MTLEFDFYFSFRSPYSYLAAPQVEALMAKYDLKPRMRIVTPIAIRIPGFFKSVNPLWPPYLLRDTFRISQMNNIPYRWPRPDPIIMDIASGEVAAEQPYIHRVSRMAVAATRAGRGFEFARRASHKIWSGEVDAWHEGDHLSNAAAEAGLDAGAIEAEVRDNGEDLGAEITQNVADQRDAGHWGVPLFVFQNEPFFGQDRLDHLIWRMNQAGLAER</sequence>
<dbReference type="PANTHER" id="PTHR42943">
    <property type="entry name" value="GLUTATHIONE S-TRANSFERASE KAPPA"/>
    <property type="match status" value="1"/>
</dbReference>
<protein>
    <recommendedName>
        <fullName evidence="1">2-hydroxychromene-2-carboxylate isomerase</fullName>
        <ecNumber evidence="1">5.99.1.4</ecNumber>
    </recommendedName>
</protein>
<dbReference type="KEGG" id="cbot:ATE48_18125"/>
<dbReference type="PIRSF" id="PIRSF006386">
    <property type="entry name" value="HCCAis_GSTk"/>
    <property type="match status" value="1"/>
</dbReference>
<dbReference type="InterPro" id="IPR036249">
    <property type="entry name" value="Thioredoxin-like_sf"/>
</dbReference>
<dbReference type="SUPFAM" id="SSF52833">
    <property type="entry name" value="Thioredoxin-like"/>
    <property type="match status" value="1"/>
</dbReference>
<dbReference type="Proteomes" id="UP000092498">
    <property type="component" value="Chromosome"/>
</dbReference>
<feature type="active site" description="Nucleophile" evidence="2">
    <location>
        <position position="13"/>
    </location>
</feature>
<keyword evidence="1" id="KW-0413">Isomerase</keyword>
<dbReference type="EMBL" id="CP013244">
    <property type="protein sequence ID" value="ANP47681.1"/>
    <property type="molecule type" value="Genomic_DNA"/>
</dbReference>
<dbReference type="GO" id="GO:0016491">
    <property type="term" value="F:oxidoreductase activity"/>
    <property type="evidence" value="ECO:0007669"/>
    <property type="project" value="InterPro"/>
</dbReference>
<accession>A0A1B1AMB2</accession>
<comment type="similarity">
    <text evidence="1">Belongs to the GST superfamily. NadH family.</text>
</comment>
<dbReference type="EC" id="5.99.1.4" evidence="1"/>
<dbReference type="AlphaFoldDB" id="A0A1B1AMB2"/>
<dbReference type="OrthoDB" id="5244108at2"/>
<evidence type="ECO:0000256" key="1">
    <source>
        <dbReference type="PIRNR" id="PIRNR006386"/>
    </source>
</evidence>
<dbReference type="Pfam" id="PF01323">
    <property type="entry name" value="DSBA"/>
    <property type="match status" value="1"/>
</dbReference>
<evidence type="ECO:0000313" key="4">
    <source>
        <dbReference type="EMBL" id="ANP47681.1"/>
    </source>
</evidence>
<dbReference type="InterPro" id="IPR014440">
    <property type="entry name" value="HCCAis_GSTk"/>
</dbReference>
<evidence type="ECO:0000259" key="3">
    <source>
        <dbReference type="Pfam" id="PF01323"/>
    </source>
</evidence>
<comment type="catalytic activity">
    <reaction evidence="1">
        <text>2-hydroxychromene-2-carboxylate = (3E)-4-(2-hydroxyphenyl)-2-oxobut-3-enoate</text>
        <dbReference type="Rhea" id="RHEA:27401"/>
        <dbReference type="ChEBI" id="CHEBI:59350"/>
        <dbReference type="ChEBI" id="CHEBI:59353"/>
        <dbReference type="EC" id="5.99.1.4"/>
    </reaction>
</comment>
<proteinExistence type="inferred from homology"/>